<evidence type="ECO:0000313" key="3">
    <source>
        <dbReference type="Proteomes" id="UP000035963"/>
    </source>
</evidence>
<dbReference type="Proteomes" id="UP000035963">
    <property type="component" value="Unassembled WGS sequence"/>
</dbReference>
<evidence type="ECO:0000313" key="2">
    <source>
        <dbReference type="EMBL" id="KLU22266.1"/>
    </source>
</evidence>
<dbReference type="CDD" id="cd01646">
    <property type="entry name" value="RT_Bac_retron_I"/>
    <property type="match status" value="1"/>
</dbReference>
<dbReference type="Pfam" id="PF00078">
    <property type="entry name" value="RVT_1"/>
    <property type="match status" value="1"/>
</dbReference>
<dbReference type="OrthoDB" id="9780724at2"/>
<keyword evidence="3" id="KW-1185">Reference proteome</keyword>
<organism evidence="2 3">
    <name type="scientific">Caballeronia mineralivorans PML1(12)</name>
    <dbReference type="NCBI Taxonomy" id="908627"/>
    <lineage>
        <taxon>Bacteria</taxon>
        <taxon>Pseudomonadati</taxon>
        <taxon>Pseudomonadota</taxon>
        <taxon>Betaproteobacteria</taxon>
        <taxon>Burkholderiales</taxon>
        <taxon>Burkholderiaceae</taxon>
        <taxon>Caballeronia</taxon>
    </lineage>
</organism>
<name>A0A0J1CPJ5_9BURK</name>
<gene>
    <name evidence="2" type="ORF">EOS_31505</name>
</gene>
<dbReference type="NCBIfam" id="NF041748">
    <property type="entry name" value="Drt3b"/>
    <property type="match status" value="1"/>
</dbReference>
<protein>
    <recommendedName>
        <fullName evidence="1">Reverse transcriptase domain-containing protein</fullName>
    </recommendedName>
</protein>
<dbReference type="InterPro" id="IPR000477">
    <property type="entry name" value="RT_dom"/>
</dbReference>
<evidence type="ECO:0000259" key="1">
    <source>
        <dbReference type="PROSITE" id="PS50878"/>
    </source>
</evidence>
<reference evidence="2 3" key="1">
    <citation type="journal article" date="2015" name="Genome Announc.">
        <title>Draft Genome Sequence of Burkholderia sp. Strain PML1(12), an Ectomycorrhizosphere-Inhabiting Bacterium with Effective Mineral-Weathering Ability.</title>
        <authorList>
            <person name="Uroz S."/>
            <person name="Oger P."/>
        </authorList>
    </citation>
    <scope>NUCLEOTIDE SEQUENCE [LARGE SCALE GENOMIC DNA]</scope>
    <source>
        <strain evidence="3">PML1(12)</strain>
    </source>
</reference>
<accession>A0A0J1CPJ5</accession>
<feature type="domain" description="Reverse transcriptase" evidence="1">
    <location>
        <begin position="1"/>
        <end position="186"/>
    </location>
</feature>
<sequence>MYKFFDSRDFLELEKAYGFLWTLDVSKCFDSIYTHCMSWAVKDKEFTKAHVDIDSTFGQAFDSVMRNANHNETNGIVIGPEVSRIFAEIIFQAVDRRAFLRLSQSYKLIFGIHYEVRRYVDDVFIFARNEGDAKTIYECYSDTLTTFNLHTNAAKSLRLARPFFTKKSRITRDVSNKANEFFDKFLEDVDDASRLIPKKIYYQWRLTRSFVDIVKSVCSYNDVTYDDVSSYLISTFTERVKKLANINLATSDEETLFNYRDSSLVLLDVLFFLYSVAPSVSSSYKLATSIIVLIRFAEKNLGVHKETVKQRIFDLANAFLSRGNEGSRAAIEGFTWLEASNVLLAVRELGANYLLPESTVKSLFEGTGKFSYFDIVCGLFYVRKDPAYRTLRRSLVKAADARLRNLTDIFVNSEKAHLFLDMITCPYIYHTQRRRWIEGFYAQMKLDAPTADELADFIARAATQYWFVNWTEVDLLNSLEKKELKRAY</sequence>
<dbReference type="AlphaFoldDB" id="A0A0J1CPJ5"/>
<dbReference type="PATRIC" id="fig|908627.4.peg.7028"/>
<dbReference type="PROSITE" id="PS50878">
    <property type="entry name" value="RT_POL"/>
    <property type="match status" value="1"/>
</dbReference>
<dbReference type="EMBL" id="AEJF01000185">
    <property type="protein sequence ID" value="KLU22266.1"/>
    <property type="molecule type" value="Genomic_DNA"/>
</dbReference>
<comment type="caution">
    <text evidence="2">The sequence shown here is derived from an EMBL/GenBank/DDBJ whole genome shotgun (WGS) entry which is preliminary data.</text>
</comment>
<proteinExistence type="predicted"/>